<dbReference type="InterPro" id="IPR015424">
    <property type="entry name" value="PyrdxlP-dep_Trfase"/>
</dbReference>
<evidence type="ECO:0008006" key="3">
    <source>
        <dbReference type="Google" id="ProtNLM"/>
    </source>
</evidence>
<accession>A0AAV0JW96</accession>
<dbReference type="EMBL" id="CAMGYJ010000005">
    <property type="protein sequence ID" value="CAI0414216.1"/>
    <property type="molecule type" value="Genomic_DNA"/>
</dbReference>
<dbReference type="Gene3D" id="3.40.640.10">
    <property type="entry name" value="Type I PLP-dependent aspartate aminotransferase-like (Major domain)"/>
    <property type="match status" value="1"/>
</dbReference>
<reference evidence="1" key="1">
    <citation type="submission" date="2022-08" db="EMBL/GenBank/DDBJ databases">
        <authorList>
            <person name="Gutierrez-Valencia J."/>
        </authorList>
    </citation>
    <scope>NUCLEOTIDE SEQUENCE</scope>
</reference>
<protein>
    <recommendedName>
        <fullName evidence="3">Molybdenum cofactor sulfurase</fullName>
    </recommendedName>
</protein>
<dbReference type="InterPro" id="IPR015421">
    <property type="entry name" value="PyrdxlP-dep_Trfase_major"/>
</dbReference>
<evidence type="ECO:0000313" key="2">
    <source>
        <dbReference type="Proteomes" id="UP001154282"/>
    </source>
</evidence>
<dbReference type="PANTHER" id="PTHR14237">
    <property type="entry name" value="MOLYBDOPTERIN COFACTOR SULFURASE MOSC"/>
    <property type="match status" value="1"/>
</dbReference>
<dbReference type="SUPFAM" id="SSF53383">
    <property type="entry name" value="PLP-dependent transferases"/>
    <property type="match status" value="1"/>
</dbReference>
<name>A0AAV0JW96_9ROSI</name>
<gene>
    <name evidence="1" type="ORF">LITE_LOCUS16212</name>
</gene>
<dbReference type="AlphaFoldDB" id="A0AAV0JW96"/>
<keyword evidence="2" id="KW-1185">Reference proteome</keyword>
<comment type="caution">
    <text evidence="1">The sequence shown here is derived from an EMBL/GenBank/DDBJ whole genome shotgun (WGS) entry which is preliminary data.</text>
</comment>
<dbReference type="Proteomes" id="UP001154282">
    <property type="component" value="Unassembled WGS sequence"/>
</dbReference>
<dbReference type="PANTHER" id="PTHR14237:SF64">
    <property type="entry name" value="MOLYBDENUM COFACTOR SULFURASE-LIKE PROTEIN"/>
    <property type="match status" value="1"/>
</dbReference>
<organism evidence="1 2">
    <name type="scientific">Linum tenue</name>
    <dbReference type="NCBI Taxonomy" id="586396"/>
    <lineage>
        <taxon>Eukaryota</taxon>
        <taxon>Viridiplantae</taxon>
        <taxon>Streptophyta</taxon>
        <taxon>Embryophyta</taxon>
        <taxon>Tracheophyta</taxon>
        <taxon>Spermatophyta</taxon>
        <taxon>Magnoliopsida</taxon>
        <taxon>eudicotyledons</taxon>
        <taxon>Gunneridae</taxon>
        <taxon>Pentapetalae</taxon>
        <taxon>rosids</taxon>
        <taxon>fabids</taxon>
        <taxon>Malpighiales</taxon>
        <taxon>Linaceae</taxon>
        <taxon>Linum</taxon>
    </lineage>
</organism>
<proteinExistence type="predicted"/>
<evidence type="ECO:0000313" key="1">
    <source>
        <dbReference type="EMBL" id="CAI0414216.1"/>
    </source>
</evidence>
<sequence length="542" mass="59957">MSSFCGKRGDSATCHCGFCRLPLLAILKPSPQTQPLISHGGRHRDFEASMASSIPIPHFTNHESLPPMEQSFSSFIHSFPQYLETEQADRIREGEYSHLSVSDHACLDYVGHGLFSHRQQQIQSPDAAAASTSSSAAVHYPIENPFFEISHKSVSLNFEVKHGSGCPESELESRIGKRIMQFMNISDEEYGVVFTANEPSAFKLVADCYPFATNRNLLTVYDHENDAVETMTKAAMKRGARVSSAEFSWPELRIETDKLQREVVGKKKRKKKINELQNRGLFVFPAKSRVTGASYSYLWMNLAQENGWHVLLDASALAPKEMETLGFSLFRPDLLICPFYKVFGENPSGFGCLIVRKSIAASILEDSDKAASIVRLNAPAASSLEFRGLDHADELGLIAINARARLLVNWLVNSLLRLRHPSSGGVGVQLVRIYGPGVEFDRGTAVGFNVFDWRGERVDPAMVQKLAGRKGISLGCGSLRNLGSPGKRDGGGIAVVTAAIGMVTNFADVHRVWGLVSRFLDADFVEKERWRYTVLNQNTVEV</sequence>